<organism evidence="5">
    <name type="scientific">Lotharella oceanica</name>
    <dbReference type="NCBI Taxonomy" id="641309"/>
    <lineage>
        <taxon>Eukaryota</taxon>
        <taxon>Sar</taxon>
        <taxon>Rhizaria</taxon>
        <taxon>Cercozoa</taxon>
        <taxon>Chlorarachniophyceae</taxon>
        <taxon>Lotharella</taxon>
    </lineage>
</organism>
<dbReference type="Pfam" id="PF00583">
    <property type="entry name" value="Acetyltransf_1"/>
    <property type="match status" value="1"/>
</dbReference>
<dbReference type="PANTHER" id="PTHR23091:SF4">
    <property type="entry name" value="N-TERMINAL AMINO-ACID N(ALPHA)-ACETYLTRANSFERASE NATA"/>
    <property type="match status" value="1"/>
</dbReference>
<dbReference type="PANTHER" id="PTHR23091">
    <property type="entry name" value="N-TERMINAL ACETYLTRANSFERASE"/>
    <property type="match status" value="1"/>
</dbReference>
<evidence type="ECO:0000313" key="5">
    <source>
        <dbReference type="EMBL" id="CAD9769518.1"/>
    </source>
</evidence>
<dbReference type="GO" id="GO:0031415">
    <property type="term" value="C:NatA complex"/>
    <property type="evidence" value="ECO:0007669"/>
    <property type="project" value="InterPro"/>
</dbReference>
<keyword evidence="1" id="KW-0808">Transferase</keyword>
<name>A0A7S2TW00_9EUKA</name>
<keyword evidence="2" id="KW-0012">Acyltransferase</keyword>
<dbReference type="InterPro" id="IPR045047">
    <property type="entry name" value="Ard1-like"/>
</dbReference>
<dbReference type="GO" id="GO:0004596">
    <property type="term" value="F:protein-N-terminal amino-acid acetyltransferase activity"/>
    <property type="evidence" value="ECO:0007669"/>
    <property type="project" value="InterPro"/>
</dbReference>
<evidence type="ECO:0000256" key="2">
    <source>
        <dbReference type="ARBA" id="ARBA00023315"/>
    </source>
</evidence>
<dbReference type="AlphaFoldDB" id="A0A7S2TW00"/>
<dbReference type="CDD" id="cd04301">
    <property type="entry name" value="NAT_SF"/>
    <property type="match status" value="1"/>
</dbReference>
<protein>
    <recommendedName>
        <fullName evidence="4">N-acetyltransferase domain-containing protein</fullName>
    </recommendedName>
</protein>
<evidence type="ECO:0000256" key="3">
    <source>
        <dbReference type="ARBA" id="ARBA00025786"/>
    </source>
</evidence>
<sequence length="202" mass="23608">MAADAGGFRAPAGMFRYFRTNIIPPGLHIRPAELLDIPHLREINERELKEQYRQCWWEQYILSDSELSQVIEDTRTKKILGYILAAIRLDCGEIISLAVDWRWQRRGLGGLLVQRCIEEMRHSHNRSKVMLYARTWTRPWVNRMYRKMGFVRASLLEKYYADGEDAEILECSIPDHYTFESPAASRPPPDAAALLDQNEFLH</sequence>
<dbReference type="InterPro" id="IPR000182">
    <property type="entry name" value="GNAT_dom"/>
</dbReference>
<dbReference type="InterPro" id="IPR016181">
    <property type="entry name" value="Acyl_CoA_acyltransferase"/>
</dbReference>
<evidence type="ECO:0000259" key="4">
    <source>
        <dbReference type="PROSITE" id="PS51186"/>
    </source>
</evidence>
<evidence type="ECO:0000256" key="1">
    <source>
        <dbReference type="ARBA" id="ARBA00022679"/>
    </source>
</evidence>
<reference evidence="5" key="1">
    <citation type="submission" date="2021-01" db="EMBL/GenBank/DDBJ databases">
        <authorList>
            <person name="Corre E."/>
            <person name="Pelletier E."/>
            <person name="Niang G."/>
            <person name="Scheremetjew M."/>
            <person name="Finn R."/>
            <person name="Kale V."/>
            <person name="Holt S."/>
            <person name="Cochrane G."/>
            <person name="Meng A."/>
            <person name="Brown T."/>
            <person name="Cohen L."/>
        </authorList>
    </citation>
    <scope>NUCLEOTIDE SEQUENCE</scope>
    <source>
        <strain evidence="5">CCMP622</strain>
    </source>
</reference>
<proteinExistence type="inferred from homology"/>
<accession>A0A7S2TW00</accession>
<dbReference type="PROSITE" id="PS51186">
    <property type="entry name" value="GNAT"/>
    <property type="match status" value="1"/>
</dbReference>
<gene>
    <name evidence="5" type="ORF">LSP00402_LOCUS13501</name>
</gene>
<dbReference type="Gene3D" id="3.40.630.30">
    <property type="match status" value="1"/>
</dbReference>
<comment type="similarity">
    <text evidence="3">Belongs to the acetyltransferase family. ARD1 subfamily.</text>
</comment>
<feature type="domain" description="N-acetyltransferase" evidence="4">
    <location>
        <begin position="27"/>
        <end position="174"/>
    </location>
</feature>
<dbReference type="EMBL" id="HBHP01021697">
    <property type="protein sequence ID" value="CAD9769518.1"/>
    <property type="molecule type" value="Transcribed_RNA"/>
</dbReference>
<dbReference type="SUPFAM" id="SSF55729">
    <property type="entry name" value="Acyl-CoA N-acyltransferases (Nat)"/>
    <property type="match status" value="1"/>
</dbReference>